<feature type="repeat" description="ANK" evidence="3">
    <location>
        <begin position="1098"/>
        <end position="1130"/>
    </location>
</feature>
<evidence type="ECO:0000256" key="3">
    <source>
        <dbReference type="PROSITE-ProRule" id="PRU00023"/>
    </source>
</evidence>
<reference evidence="6 7" key="1">
    <citation type="submission" date="2019-12" db="EMBL/GenBank/DDBJ databases">
        <title>Draft genome sequence of the ascomycete Xylaria multiplex DSM 110363.</title>
        <authorList>
            <person name="Buettner E."/>
            <person name="Kellner H."/>
        </authorList>
    </citation>
    <scope>NUCLEOTIDE SEQUENCE [LARGE SCALE GENOMIC DNA]</scope>
    <source>
        <strain evidence="6 7">DSM 110363</strain>
    </source>
</reference>
<evidence type="ECO:0000313" key="6">
    <source>
        <dbReference type="EMBL" id="KAF2968926.1"/>
    </source>
</evidence>
<evidence type="ECO:0000256" key="1">
    <source>
        <dbReference type="ARBA" id="ARBA00022737"/>
    </source>
</evidence>
<dbReference type="Gene3D" id="1.25.40.20">
    <property type="entry name" value="Ankyrin repeat-containing domain"/>
    <property type="match status" value="3"/>
</dbReference>
<feature type="repeat" description="ANK" evidence="3">
    <location>
        <begin position="1031"/>
        <end position="1063"/>
    </location>
</feature>
<gene>
    <name evidence="6" type="ORF">GQX73_g4640</name>
</gene>
<dbReference type="InterPro" id="IPR050889">
    <property type="entry name" value="Dendritic_Spine_Reg/Scaffold"/>
</dbReference>
<organism evidence="6 7">
    <name type="scientific">Xylaria multiplex</name>
    <dbReference type="NCBI Taxonomy" id="323545"/>
    <lineage>
        <taxon>Eukaryota</taxon>
        <taxon>Fungi</taxon>
        <taxon>Dikarya</taxon>
        <taxon>Ascomycota</taxon>
        <taxon>Pezizomycotina</taxon>
        <taxon>Sordariomycetes</taxon>
        <taxon>Xylariomycetidae</taxon>
        <taxon>Xylariales</taxon>
        <taxon>Xylariaceae</taxon>
        <taxon>Xylaria</taxon>
    </lineage>
</organism>
<dbReference type="InParanoid" id="A0A7C8IPG5"/>
<dbReference type="Pfam" id="PF00023">
    <property type="entry name" value="Ank"/>
    <property type="match status" value="1"/>
</dbReference>
<name>A0A7C8IPG5_9PEZI</name>
<protein>
    <recommendedName>
        <fullName evidence="5">Nephrocystin 3-like N-terminal domain-containing protein</fullName>
    </recommendedName>
</protein>
<dbReference type="OrthoDB" id="341259at2759"/>
<dbReference type="Pfam" id="PF12796">
    <property type="entry name" value="Ank_2"/>
    <property type="match status" value="5"/>
</dbReference>
<dbReference type="PANTHER" id="PTHR24166:SF48">
    <property type="entry name" value="PROTEIN VAPYRIN"/>
    <property type="match status" value="1"/>
</dbReference>
<feature type="repeat" description="ANK" evidence="3">
    <location>
        <begin position="959"/>
        <end position="985"/>
    </location>
</feature>
<accession>A0A7C8IPG5</accession>
<feature type="compositionally biased region" description="Basic and acidic residues" evidence="4">
    <location>
        <begin position="10"/>
        <end position="19"/>
    </location>
</feature>
<feature type="domain" description="Nephrocystin 3-like N-terminal" evidence="5">
    <location>
        <begin position="234"/>
        <end position="400"/>
    </location>
</feature>
<feature type="repeat" description="ANK" evidence="3">
    <location>
        <begin position="1164"/>
        <end position="1197"/>
    </location>
</feature>
<dbReference type="InterPro" id="IPR002110">
    <property type="entry name" value="Ankyrin_rpt"/>
</dbReference>
<feature type="repeat" description="ANK" evidence="3">
    <location>
        <begin position="1300"/>
        <end position="1332"/>
    </location>
</feature>
<evidence type="ECO:0000313" key="7">
    <source>
        <dbReference type="Proteomes" id="UP000481858"/>
    </source>
</evidence>
<dbReference type="SMART" id="SM00248">
    <property type="entry name" value="ANK"/>
    <property type="match status" value="19"/>
</dbReference>
<keyword evidence="7" id="KW-1185">Reference proteome</keyword>
<feature type="compositionally biased region" description="Acidic residues" evidence="4">
    <location>
        <begin position="1702"/>
        <end position="1716"/>
    </location>
</feature>
<comment type="caution">
    <text evidence="6">The sequence shown here is derived from an EMBL/GenBank/DDBJ whole genome shotgun (WGS) entry which is preliminary data.</text>
</comment>
<evidence type="ECO:0000259" key="5">
    <source>
        <dbReference type="Pfam" id="PF24883"/>
    </source>
</evidence>
<evidence type="ECO:0000256" key="2">
    <source>
        <dbReference type="ARBA" id="ARBA00023043"/>
    </source>
</evidence>
<dbReference type="PROSITE" id="PS50297">
    <property type="entry name" value="ANK_REP_REGION"/>
    <property type="match status" value="4"/>
</dbReference>
<dbReference type="Pfam" id="PF24883">
    <property type="entry name" value="NPHP3_N"/>
    <property type="match status" value="1"/>
</dbReference>
<feature type="region of interest" description="Disordered" evidence="4">
    <location>
        <begin position="1664"/>
        <end position="1723"/>
    </location>
</feature>
<proteinExistence type="predicted"/>
<sequence>MAGRLLTNVEELKESHSTNEAEQGAPPVMSRLESIPDPSSCQTVHDGMQIMADVERDQDLDMDSGCWADVVHIFGVDGTSRLDLRALCNSSIQAMRELAFFVDMTGLVVGHFVKYTIEYEALRLLRGLTFFRQNVKDGITRPILFVAYDFGALVLKLVFDYYTATIGHPTEWPIEERRDSPSPFPDLGANICFGASIKEWNPDPYWWPWEDTLLSLTPQHCQLQSESPEPVLSVLEAPECKRWKSARGVHMLCIHGRNLAAVNNAAEQIYLRWQAHLREDGTHTPCCFYHSFELTTRSNKSTLRDMMCALLFQMISTRPYDLDDESLLMIRDQCMVQGAWTEQDIIVHTLDIRLLQLIGCGILLVFQGIDRCSKESLAAFFTALNKKAAITEDTLHIVVTAENKSVLTGLVPNIHVDYYNPSKDADEVSDSLATIVAEIYPGGVGKKRVELGMEAALSSLGMKNLKMAIDVIKRRTMWPLEPAVGNLGSFCDLLESFVANSPGTNIVDHILRSIPNQEALQWILGWLAVVDSQLGMQELAVVCSYGGSKTSFSLAHLTDAALWKTASDVETWLRGIVDISCGYVFIRDDMRELLESSTIFKDARRTMTPVIQSFIKDYLASEEIQKQLNLIYSSYEPHINPSKDSITPSWIPGDEKLLFSAIRLFPYLLSDDFELLTALLPELTSDNGPFMPWAKVYWAMDNPFSRGRVPAFTSASQLLLRLSILRDESRSILERATPHVFAIGDRFALSIQEGNEEIALALVKPVLGDSSQDGSNKGRELMQAALWRAIWLGMDRLVETILENGIPPDSTTSFGDTVALGNFVSPLDMACGLGRTKILRMLTKYGAKTEYEDVGSSLDMTARKGHADCLSHLLSINSQLSENTEGMEKALCSAASWGQWKAVKVLLEHQFDPDMGIKPGDFNDKWAPIVAASEWGHLKTVEILLENHANPNTSGYKDEGTPIYFAAVKAGSVEVVRLLLKYGADPYHKLIRPPLLVQLARSKYVLTGDKVKIIDLIVSKTPPIINAADANGSTPIMIAAGKGNVAVIRCLLEHGAKPDVLDDQGRTALFWAVQEGHMEAAQCLLEAGSPKLDVGSRNGSTLLSAAMMKDNLELIKILLERGVPIDILDGDGVPLINKAVVKQKTDMVKLLVGRKASLHHRDQYGWTPLMDATSYSPNVEITRILAEAGANLNDADNDGNTALHFGATGNLSIIKVLLEYRTSINIDQRNNAGQTPLMCMLDDSFDPMIIKTILRAGACINAQDTDGWTPLMFSLCEAQDEVVELLLNHPKLNINLSSDKHGTALQVACQLFKLDLMRKLLDNGADPNARHPEGTPKFICTRTALMNACFGWSRSIIDNGSEKIERMVRELVNHGARPASVCTCDHHSPSNALASAALGASPSTISYLIDEGAACDVQKPDLLGRLPIHFAAANGLPNFETILLAYPQKHKSLTAVDKARKSVLHWAAQFGHAKVVKAILKYLTLAECKASIEAKDIDGWTPLCWTCRPFSGGRIRAMESEGFDYTATVRILLEAGADRSVKCSMGTGDQAELIPMAVMARRCGADPEHVRLLEYGLAQDRTDGNGISNSAHTEEGENEATQQSSNQSAQKYIIRDDFDCDICCSSCYSFYACKKCYGRIDLYHGHIQFEADNAPHTFQVVEGEDEEFEDLSSSNSPRPHPAVTDLYDRLDSSAGNRAPESEWSEGIDSDDLEEYAEGISELG</sequence>
<dbReference type="EMBL" id="WUBL01000043">
    <property type="protein sequence ID" value="KAF2968926.1"/>
    <property type="molecule type" value="Genomic_DNA"/>
</dbReference>
<feature type="region of interest" description="Disordered" evidence="4">
    <location>
        <begin position="1"/>
        <end position="30"/>
    </location>
</feature>
<dbReference type="PROSITE" id="PS50088">
    <property type="entry name" value="ANK_REPEAT"/>
    <property type="match status" value="6"/>
</dbReference>
<feature type="compositionally biased region" description="Polar residues" evidence="4">
    <location>
        <begin position="1599"/>
        <end position="1608"/>
    </location>
</feature>
<dbReference type="Proteomes" id="UP000481858">
    <property type="component" value="Unassembled WGS sequence"/>
</dbReference>
<evidence type="ECO:0000256" key="4">
    <source>
        <dbReference type="SAM" id="MobiDB-lite"/>
    </source>
</evidence>
<keyword evidence="1" id="KW-0677">Repeat</keyword>
<keyword evidence="2 3" id="KW-0040">ANK repeat</keyword>
<feature type="repeat" description="ANK" evidence="3">
    <location>
        <begin position="1064"/>
        <end position="1089"/>
    </location>
</feature>
<dbReference type="InterPro" id="IPR036770">
    <property type="entry name" value="Ankyrin_rpt-contain_sf"/>
</dbReference>
<feature type="region of interest" description="Disordered" evidence="4">
    <location>
        <begin position="1583"/>
        <end position="1608"/>
    </location>
</feature>
<dbReference type="InterPro" id="IPR056884">
    <property type="entry name" value="NPHP3-like_N"/>
</dbReference>
<dbReference type="SUPFAM" id="SSF48403">
    <property type="entry name" value="Ankyrin repeat"/>
    <property type="match status" value="2"/>
</dbReference>
<dbReference type="PANTHER" id="PTHR24166">
    <property type="entry name" value="ROLLING PEBBLES, ISOFORM B"/>
    <property type="match status" value="1"/>
</dbReference>